<feature type="region of interest" description="Disordered" evidence="1">
    <location>
        <begin position="314"/>
        <end position="358"/>
    </location>
</feature>
<feature type="compositionally biased region" description="Polar residues" evidence="1">
    <location>
        <begin position="184"/>
        <end position="194"/>
    </location>
</feature>
<name>A0AAW0CC60_9AGAR</name>
<dbReference type="Proteomes" id="UP001383192">
    <property type="component" value="Unassembled WGS sequence"/>
</dbReference>
<feature type="region of interest" description="Disordered" evidence="1">
    <location>
        <begin position="49"/>
        <end position="81"/>
    </location>
</feature>
<feature type="compositionally biased region" description="Basic and acidic residues" evidence="1">
    <location>
        <begin position="318"/>
        <end position="338"/>
    </location>
</feature>
<evidence type="ECO:0000256" key="1">
    <source>
        <dbReference type="SAM" id="MobiDB-lite"/>
    </source>
</evidence>
<feature type="region of interest" description="Disordered" evidence="1">
    <location>
        <begin position="184"/>
        <end position="230"/>
    </location>
</feature>
<organism evidence="2 3">
    <name type="scientific">Paramarasmius palmivorus</name>
    <dbReference type="NCBI Taxonomy" id="297713"/>
    <lineage>
        <taxon>Eukaryota</taxon>
        <taxon>Fungi</taxon>
        <taxon>Dikarya</taxon>
        <taxon>Basidiomycota</taxon>
        <taxon>Agaricomycotina</taxon>
        <taxon>Agaricomycetes</taxon>
        <taxon>Agaricomycetidae</taxon>
        <taxon>Agaricales</taxon>
        <taxon>Marasmiineae</taxon>
        <taxon>Marasmiaceae</taxon>
        <taxon>Paramarasmius</taxon>
    </lineage>
</organism>
<dbReference type="EMBL" id="JAYKXP010000051">
    <property type="protein sequence ID" value="KAK7036438.1"/>
    <property type="molecule type" value="Genomic_DNA"/>
</dbReference>
<keyword evidence="3" id="KW-1185">Reference proteome</keyword>
<feature type="compositionally biased region" description="Low complexity" evidence="1">
    <location>
        <begin position="195"/>
        <end position="220"/>
    </location>
</feature>
<feature type="region of interest" description="Disordered" evidence="1">
    <location>
        <begin position="1"/>
        <end position="34"/>
    </location>
</feature>
<sequence length="534" mass="57379">MSTITTAPPAEPVTTLETANGTTESASSPPSLPRAKISAIARFKTFTSSGFKSSNNVQFPPASWSLSKSPDAGVGSSSWSNDMDKWKAELERWKEQMTSGFPALKRSQSEVVPRREETVEPEAGPSGQPMEQDRVQDKGKGKQANAEEDVVESPEQTAAPESDSKDAQTLAMKIKALIDENFNLTSSSKTPARQGSQSAPATPGPSTSSEGVGTSSGAVTPKAENAGNGSMFNFAIDSKLAKLLSSEATMNGGLGKGRESVWAMLDKMGYGGKGKGKEKDDGMVEEDGIMMYTPLQPTNELEPEIAESVVEYVDEEPDTKADGRSTKVDSGSDNKSGEDQAADTPAPKPKQKRVFQPSPTKLSLQCTWWGYRLYIPPPIMAQLSNAHIEAAKRGAMITAALKWLLDKVPIMMVPIQMRPGMLLLRKFSPYLGYVGAFVAWSWGRVESQDTGNGVVLTATWLLPIAILPASWDFEVHGRPVEIQKDQDSDVNKATVSQEVQATPEAGLSAQPSASSTAAESSKDTKLKKRKKDKN</sequence>
<accession>A0AAW0CC60</accession>
<feature type="compositionally biased region" description="Polar residues" evidence="1">
    <location>
        <begin position="509"/>
        <end position="519"/>
    </location>
</feature>
<feature type="compositionally biased region" description="Basic residues" evidence="1">
    <location>
        <begin position="525"/>
        <end position="534"/>
    </location>
</feature>
<dbReference type="AlphaFoldDB" id="A0AAW0CC60"/>
<feature type="compositionally biased region" description="Basic and acidic residues" evidence="1">
    <location>
        <begin position="131"/>
        <end position="140"/>
    </location>
</feature>
<proteinExistence type="predicted"/>
<feature type="compositionally biased region" description="Polar residues" evidence="1">
    <location>
        <begin position="491"/>
        <end position="500"/>
    </location>
</feature>
<feature type="region of interest" description="Disordered" evidence="1">
    <location>
        <begin position="97"/>
        <end position="172"/>
    </location>
</feature>
<feature type="region of interest" description="Disordered" evidence="1">
    <location>
        <begin position="482"/>
        <end position="534"/>
    </location>
</feature>
<protein>
    <submittedName>
        <fullName evidence="2">Uncharacterized protein</fullName>
    </submittedName>
</protein>
<feature type="compositionally biased region" description="Polar residues" evidence="1">
    <location>
        <begin position="15"/>
        <end position="29"/>
    </location>
</feature>
<evidence type="ECO:0000313" key="2">
    <source>
        <dbReference type="EMBL" id="KAK7036438.1"/>
    </source>
</evidence>
<reference evidence="2 3" key="1">
    <citation type="submission" date="2024-01" db="EMBL/GenBank/DDBJ databases">
        <title>A draft genome for a cacao thread blight-causing isolate of Paramarasmius palmivorus.</title>
        <authorList>
            <person name="Baruah I.K."/>
            <person name="Bukari Y."/>
            <person name="Amoako-Attah I."/>
            <person name="Meinhardt L.W."/>
            <person name="Bailey B.A."/>
            <person name="Cohen S.P."/>
        </authorList>
    </citation>
    <scope>NUCLEOTIDE SEQUENCE [LARGE SCALE GENOMIC DNA]</scope>
    <source>
        <strain evidence="2 3">GH-12</strain>
    </source>
</reference>
<comment type="caution">
    <text evidence="2">The sequence shown here is derived from an EMBL/GenBank/DDBJ whole genome shotgun (WGS) entry which is preliminary data.</text>
</comment>
<evidence type="ECO:0000313" key="3">
    <source>
        <dbReference type="Proteomes" id="UP001383192"/>
    </source>
</evidence>
<gene>
    <name evidence="2" type="ORF">VNI00_011635</name>
</gene>